<dbReference type="InterPro" id="IPR050416">
    <property type="entry name" value="FAD-linked_Oxidoreductase"/>
</dbReference>
<evidence type="ECO:0000256" key="5">
    <source>
        <dbReference type="ARBA" id="ARBA00023002"/>
    </source>
</evidence>
<dbReference type="PANTHER" id="PTHR42973:SF39">
    <property type="entry name" value="FAD-BINDING PCMH-TYPE DOMAIN-CONTAINING PROTEIN"/>
    <property type="match status" value="1"/>
</dbReference>
<dbReference type="Gene3D" id="3.30.465.10">
    <property type="match status" value="1"/>
</dbReference>
<dbReference type="Proteomes" id="UP000294933">
    <property type="component" value="Unassembled WGS sequence"/>
</dbReference>
<dbReference type="SUPFAM" id="SSF56176">
    <property type="entry name" value="FAD-binding/transporter-associated domain-like"/>
    <property type="match status" value="1"/>
</dbReference>
<dbReference type="InterPro" id="IPR016166">
    <property type="entry name" value="FAD-bd_PCMH"/>
</dbReference>
<comment type="cofactor">
    <cofactor evidence="1">
        <name>FAD</name>
        <dbReference type="ChEBI" id="CHEBI:57692"/>
    </cofactor>
</comment>
<dbReference type="PANTHER" id="PTHR42973">
    <property type="entry name" value="BINDING OXIDOREDUCTASE, PUTATIVE (AFU_ORTHOLOGUE AFUA_1G17690)-RELATED"/>
    <property type="match status" value="1"/>
</dbReference>
<gene>
    <name evidence="7" type="ORF">BD410DRAFT_728050</name>
</gene>
<dbReference type="Gene3D" id="3.30.43.10">
    <property type="entry name" value="Uridine Diphospho-n-acetylenolpyruvylglucosamine Reductase, domain 2"/>
    <property type="match status" value="1"/>
</dbReference>
<keyword evidence="4" id="KW-0274">FAD</keyword>
<dbReference type="EMBL" id="ML170204">
    <property type="protein sequence ID" value="TDL18745.1"/>
    <property type="molecule type" value="Genomic_DNA"/>
</dbReference>
<organism evidence="7 8">
    <name type="scientific">Rickenella mellea</name>
    <dbReference type="NCBI Taxonomy" id="50990"/>
    <lineage>
        <taxon>Eukaryota</taxon>
        <taxon>Fungi</taxon>
        <taxon>Dikarya</taxon>
        <taxon>Basidiomycota</taxon>
        <taxon>Agaricomycotina</taxon>
        <taxon>Agaricomycetes</taxon>
        <taxon>Hymenochaetales</taxon>
        <taxon>Rickenellaceae</taxon>
        <taxon>Rickenella</taxon>
    </lineage>
</organism>
<dbReference type="InterPro" id="IPR016167">
    <property type="entry name" value="FAD-bd_PCMH_sub1"/>
</dbReference>
<keyword evidence="5" id="KW-0560">Oxidoreductase</keyword>
<accession>A0A4Y7PUG5</accession>
<dbReference type="AlphaFoldDB" id="A0A4Y7PUG5"/>
<comment type="similarity">
    <text evidence="2">Belongs to the oxygen-dependent FAD-linked oxidoreductase family.</text>
</comment>
<evidence type="ECO:0000256" key="4">
    <source>
        <dbReference type="ARBA" id="ARBA00022827"/>
    </source>
</evidence>
<dbReference type="InterPro" id="IPR016169">
    <property type="entry name" value="FAD-bd_PCMH_sub2"/>
</dbReference>
<evidence type="ECO:0000313" key="7">
    <source>
        <dbReference type="EMBL" id="TDL18745.1"/>
    </source>
</evidence>
<keyword evidence="8" id="KW-1185">Reference proteome</keyword>
<evidence type="ECO:0000256" key="3">
    <source>
        <dbReference type="ARBA" id="ARBA00022630"/>
    </source>
</evidence>
<dbReference type="Gene3D" id="3.40.462.20">
    <property type="match status" value="1"/>
</dbReference>
<dbReference type="PROSITE" id="PS51387">
    <property type="entry name" value="FAD_PCMH"/>
    <property type="match status" value="1"/>
</dbReference>
<dbReference type="VEuPathDB" id="FungiDB:BD410DRAFT_728050"/>
<feature type="domain" description="FAD-binding PCMH-type" evidence="6">
    <location>
        <begin position="34"/>
        <end position="205"/>
    </location>
</feature>
<protein>
    <submittedName>
        <fullName evidence="7">FAD-binding domain-containing protein</fullName>
    </submittedName>
</protein>
<sequence length="473" mass="51345">MADYSSFEKAFQGDLITPSHPDYEKSINRWAASAQRNAKLVAFVKNAEDTSLAIKFAVASKLPIAIKGGGHNSSGASSSEGGLVIDLSRYINGVEIDAEKKVAKVGGGSIWETVDKAAIKYGLATVAGTANDTGVGGLTVGGGYGCLTGKHGLAIDNLVQATVVVADGRILTANEKENADLFWAIRGGGSNFGVCTEFVFQLHDQRRTVFAGMIIFPTSVHEALVRTTQAWWKGGDGPSDDEAMIQILSRTPDGKSFIQPAIVISLFYNGSETEGRKAFKVFFDMGPVADKCREMPYEELNGLLKHTNPPNTSVYAKGVAWAGPRSDSYAAVLDRSLKHSEDGRYNTMVGMEFIPSRTIRSVPPDGTAFRSRGPQTTVAIYVMWQDNTEDKTTLGRQICHELADIITSVEEVPPEHENHGYGNIECDDSWPADKTKRLFGANLPRLQEIKAKYDPDMVFHKWFPIQPAKGNGS</sequence>
<evidence type="ECO:0000313" key="8">
    <source>
        <dbReference type="Proteomes" id="UP000294933"/>
    </source>
</evidence>
<dbReference type="InterPro" id="IPR012951">
    <property type="entry name" value="BBE"/>
</dbReference>
<reference evidence="7 8" key="1">
    <citation type="submission" date="2018-06" db="EMBL/GenBank/DDBJ databases">
        <title>A transcriptomic atlas of mushroom development highlights an independent origin of complex multicellularity.</title>
        <authorList>
            <consortium name="DOE Joint Genome Institute"/>
            <person name="Krizsan K."/>
            <person name="Almasi E."/>
            <person name="Merenyi Z."/>
            <person name="Sahu N."/>
            <person name="Viragh M."/>
            <person name="Koszo T."/>
            <person name="Mondo S."/>
            <person name="Kiss B."/>
            <person name="Balint B."/>
            <person name="Kues U."/>
            <person name="Barry K."/>
            <person name="Hegedus J.C."/>
            <person name="Henrissat B."/>
            <person name="Johnson J."/>
            <person name="Lipzen A."/>
            <person name="Ohm R."/>
            <person name="Nagy I."/>
            <person name="Pangilinan J."/>
            <person name="Yan J."/>
            <person name="Xiong Y."/>
            <person name="Grigoriev I.V."/>
            <person name="Hibbett D.S."/>
            <person name="Nagy L.G."/>
        </authorList>
    </citation>
    <scope>NUCLEOTIDE SEQUENCE [LARGE SCALE GENOMIC DNA]</scope>
    <source>
        <strain evidence="7 8">SZMC22713</strain>
    </source>
</reference>
<dbReference type="InterPro" id="IPR036318">
    <property type="entry name" value="FAD-bd_PCMH-like_sf"/>
</dbReference>
<keyword evidence="3" id="KW-0285">Flavoprotein</keyword>
<name>A0A4Y7PUG5_9AGAM</name>
<dbReference type="STRING" id="50990.A0A4Y7PUG5"/>
<evidence type="ECO:0000256" key="1">
    <source>
        <dbReference type="ARBA" id="ARBA00001974"/>
    </source>
</evidence>
<dbReference type="Pfam" id="PF01565">
    <property type="entry name" value="FAD_binding_4"/>
    <property type="match status" value="1"/>
</dbReference>
<dbReference type="GO" id="GO:0016491">
    <property type="term" value="F:oxidoreductase activity"/>
    <property type="evidence" value="ECO:0007669"/>
    <property type="project" value="UniProtKB-KW"/>
</dbReference>
<dbReference type="Pfam" id="PF08031">
    <property type="entry name" value="BBE"/>
    <property type="match status" value="1"/>
</dbReference>
<proteinExistence type="inferred from homology"/>
<dbReference type="OrthoDB" id="415825at2759"/>
<evidence type="ECO:0000256" key="2">
    <source>
        <dbReference type="ARBA" id="ARBA00005466"/>
    </source>
</evidence>
<evidence type="ECO:0000259" key="6">
    <source>
        <dbReference type="PROSITE" id="PS51387"/>
    </source>
</evidence>
<dbReference type="GO" id="GO:0071949">
    <property type="term" value="F:FAD binding"/>
    <property type="evidence" value="ECO:0007669"/>
    <property type="project" value="InterPro"/>
</dbReference>
<dbReference type="InterPro" id="IPR006094">
    <property type="entry name" value="Oxid_FAD_bind_N"/>
</dbReference>